<evidence type="ECO:0000259" key="2">
    <source>
        <dbReference type="PROSITE" id="PS50531"/>
    </source>
</evidence>
<keyword evidence="4" id="KW-1185">Reference proteome</keyword>
<dbReference type="PANTHER" id="PTHR33498">
    <property type="entry name" value="TRANSPOSASE FOR INSERTION SEQUENCE ELEMENT IS1557"/>
    <property type="match status" value="1"/>
</dbReference>
<sequence>MGSIVLHSPAGDDACCLHLFCPALKDVHVRGVEDQGDTVLITARTTTLEAACPCCGRSSVRVHSRYRRMLGDLAAGGRPVLVELEVRRFFCGEPSCERKIFAEQADGLTRPHARRTGALRDLLTAIAVALAGRAGARMAAAAGMPVSRSTLLRMLRALPDPAVGKIVVLGVDDFAKRRGNSYGTVLVDMDAHRPVDLLDGRTASDLAAWLTGHPGVEVICRDRAGAYAEGARQGAPGAVQVADRFHLWHNLAQALEKTIRAHRSCLQDAVAADPAAEDETGNDTEPVQRPKTLDAHGNERPLVARIQQRYAQVQELREGGASLNVISRQLGLAFRTVRKFATADSVEDLLAPTLHRASKLDAFKPYLTRRWNEGCTNAVQLHQELRAQGWKGSLRAVQGWLTPLRGHRKVRPDPCPPPSPRRITGWIMTHPDRLDAANHVQLKQILTCCPDLEAAAEHVRGFAAMMTGRNGHLLDDWIATTAAGSSPQLAAFATGLRRDHAAVVAGLTLPHSSGAVEGIVNKIKFLKRQMFGRANFDLLRIRVLHYR</sequence>
<dbReference type="InterPro" id="IPR047951">
    <property type="entry name" value="Transpos_ISL3"/>
</dbReference>
<feature type="compositionally biased region" description="Basic and acidic residues" evidence="1">
    <location>
        <begin position="286"/>
        <end position="299"/>
    </location>
</feature>
<dbReference type="InterPro" id="IPR002560">
    <property type="entry name" value="Transposase_DDE"/>
</dbReference>
<feature type="domain" description="HTH IS21-type" evidence="2">
    <location>
        <begin position="308"/>
        <end position="371"/>
    </location>
</feature>
<dbReference type="InterPro" id="IPR029261">
    <property type="entry name" value="Transposase_Znf"/>
</dbReference>
<organism evidence="3 4">
    <name type="scientific">Planobispora takensis</name>
    <dbReference type="NCBI Taxonomy" id="1367882"/>
    <lineage>
        <taxon>Bacteria</taxon>
        <taxon>Bacillati</taxon>
        <taxon>Actinomycetota</taxon>
        <taxon>Actinomycetes</taxon>
        <taxon>Streptosporangiales</taxon>
        <taxon>Streptosporangiaceae</taxon>
        <taxon>Planobispora</taxon>
    </lineage>
</organism>
<dbReference type="InterPro" id="IPR017894">
    <property type="entry name" value="HTH_IS21_transposase_type"/>
</dbReference>
<dbReference type="NCBIfam" id="NF033550">
    <property type="entry name" value="transpos_ISL3"/>
    <property type="match status" value="1"/>
</dbReference>
<gene>
    <name evidence="3" type="ORF">Pta02_81910</name>
</gene>
<dbReference type="PROSITE" id="PS50531">
    <property type="entry name" value="HTH_IS21"/>
    <property type="match status" value="1"/>
</dbReference>
<dbReference type="Pfam" id="PF14690">
    <property type="entry name" value="Zn_ribbon_ISL3"/>
    <property type="match status" value="1"/>
</dbReference>
<evidence type="ECO:0000256" key="1">
    <source>
        <dbReference type="SAM" id="MobiDB-lite"/>
    </source>
</evidence>
<protein>
    <submittedName>
        <fullName evidence="3">Transposase</fullName>
    </submittedName>
</protein>
<evidence type="ECO:0000313" key="4">
    <source>
        <dbReference type="Proteomes" id="UP000634476"/>
    </source>
</evidence>
<accession>A0A8J3T8R7</accession>
<comment type="caution">
    <text evidence="3">The sequence shown here is derived from an EMBL/GenBank/DDBJ whole genome shotgun (WGS) entry which is preliminary data.</text>
</comment>
<name>A0A8J3T8R7_9ACTN</name>
<dbReference type="EMBL" id="BOOK01000119">
    <property type="protein sequence ID" value="GII06183.1"/>
    <property type="molecule type" value="Genomic_DNA"/>
</dbReference>
<feature type="region of interest" description="Disordered" evidence="1">
    <location>
        <begin position="271"/>
        <end position="299"/>
    </location>
</feature>
<dbReference type="Pfam" id="PF01610">
    <property type="entry name" value="DDE_Tnp_ISL3"/>
    <property type="match status" value="2"/>
</dbReference>
<dbReference type="Proteomes" id="UP000634476">
    <property type="component" value="Unassembled WGS sequence"/>
</dbReference>
<dbReference type="AlphaFoldDB" id="A0A8J3T8R7"/>
<evidence type="ECO:0000313" key="3">
    <source>
        <dbReference type="EMBL" id="GII06183.1"/>
    </source>
</evidence>
<dbReference type="PANTHER" id="PTHR33498:SF1">
    <property type="entry name" value="TRANSPOSASE FOR INSERTION SEQUENCE ELEMENT IS1557"/>
    <property type="match status" value="1"/>
</dbReference>
<reference evidence="3" key="1">
    <citation type="submission" date="2021-01" db="EMBL/GenBank/DDBJ databases">
        <title>Whole genome shotgun sequence of Planobispora takensis NBRC 109077.</title>
        <authorList>
            <person name="Komaki H."/>
            <person name="Tamura T."/>
        </authorList>
    </citation>
    <scope>NUCLEOTIDE SEQUENCE</scope>
    <source>
        <strain evidence="3">NBRC 109077</strain>
    </source>
</reference>
<proteinExistence type="predicted"/>